<keyword evidence="3 6" id="KW-1133">Transmembrane helix</keyword>
<dbReference type="Pfam" id="PF07690">
    <property type="entry name" value="MFS_1"/>
    <property type="match status" value="1"/>
</dbReference>
<feature type="transmembrane region" description="Helical" evidence="6">
    <location>
        <begin position="150"/>
        <end position="169"/>
    </location>
</feature>
<dbReference type="PANTHER" id="PTHR10924:SF27">
    <property type="entry name" value="SOLUTE CARRIER FAMILY 49 MEMBER 4"/>
    <property type="match status" value="1"/>
</dbReference>
<dbReference type="EMBL" id="JAWZYT010004371">
    <property type="protein sequence ID" value="KAK4294091.1"/>
    <property type="molecule type" value="Genomic_DNA"/>
</dbReference>
<feature type="transmembrane region" description="Helical" evidence="6">
    <location>
        <begin position="468"/>
        <end position="487"/>
    </location>
</feature>
<evidence type="ECO:0000313" key="7">
    <source>
        <dbReference type="EMBL" id="KAK4294091.1"/>
    </source>
</evidence>
<feature type="transmembrane region" description="Helical" evidence="6">
    <location>
        <begin position="375"/>
        <end position="394"/>
    </location>
</feature>
<evidence type="ECO:0000256" key="1">
    <source>
        <dbReference type="ARBA" id="ARBA00004141"/>
    </source>
</evidence>
<dbReference type="GO" id="GO:0016020">
    <property type="term" value="C:membrane"/>
    <property type="evidence" value="ECO:0007669"/>
    <property type="project" value="UniProtKB-SubCell"/>
</dbReference>
<reference evidence="7" key="1">
    <citation type="submission" date="2023-11" db="EMBL/GenBank/DDBJ databases">
        <title>Genome assemblies of two species of porcelain crab, Petrolisthes cinctipes and Petrolisthes manimaculis (Anomura: Porcellanidae).</title>
        <authorList>
            <person name="Angst P."/>
        </authorList>
    </citation>
    <scope>NUCLEOTIDE SEQUENCE</scope>
    <source>
        <strain evidence="7">PB745_02</strain>
        <tissue evidence="7">Gill</tissue>
    </source>
</reference>
<proteinExistence type="predicted"/>
<keyword evidence="4 6" id="KW-0472">Membrane</keyword>
<evidence type="ECO:0000256" key="5">
    <source>
        <dbReference type="SAM" id="MobiDB-lite"/>
    </source>
</evidence>
<evidence type="ECO:0000256" key="3">
    <source>
        <dbReference type="ARBA" id="ARBA00022989"/>
    </source>
</evidence>
<keyword evidence="8" id="KW-1185">Reference proteome</keyword>
<feature type="transmembrane region" description="Helical" evidence="6">
    <location>
        <begin position="441"/>
        <end position="462"/>
    </location>
</feature>
<dbReference type="Proteomes" id="UP001292094">
    <property type="component" value="Unassembled WGS sequence"/>
</dbReference>
<dbReference type="AlphaFoldDB" id="A0AAE1NS61"/>
<dbReference type="InterPro" id="IPR036259">
    <property type="entry name" value="MFS_trans_sf"/>
</dbReference>
<gene>
    <name evidence="7" type="ORF">Pmani_033260</name>
</gene>
<dbReference type="SUPFAM" id="SSF103473">
    <property type="entry name" value="MFS general substrate transporter"/>
    <property type="match status" value="1"/>
</dbReference>
<feature type="transmembrane region" description="Helical" evidence="6">
    <location>
        <begin position="344"/>
        <end position="363"/>
    </location>
</feature>
<feature type="transmembrane region" description="Helical" evidence="6">
    <location>
        <begin position="255"/>
        <end position="277"/>
    </location>
</feature>
<evidence type="ECO:0000256" key="4">
    <source>
        <dbReference type="ARBA" id="ARBA00023136"/>
    </source>
</evidence>
<sequence>MGIEQQQQPLDGPRLNYPSVLDPSTLTTTTTTTNEKLPTTTPTPTTPTTEEQHNGINKTNHHLQPQPQQLQPQQYETYRSRFWILAVFSCIAFMQTIAWGTFGPITESALAAFPNWTPATIAAFPTWGPIIVIVFTIPMMWLTQKLGLRLGVLVCALLLTLGTMLRCFTSQQTPFTILCHISSIMFAFSACMVLSLPAMIAAIWFPPSERITATAVGALMCQLGSAGMYLSPLVVSTPTNNNPSDQERDNIRGDIMILMYIHFGVATCLLIAVGVYFPAKPPSPPSASSAEEKITYFAGIKAIVKNPQLLMVLLVYAVSYGVPVVWIGVLNLSLIEIDIYQEQAMGVAVTAVVCSCVASFITARVTDKMYGHLRLTVIGLLGLSSVFFLWFLLLSTRVITPNLGQAYVAVAGGLCFEYATVPLLVELGVELGYPIPESVTGAALTLVFNIISLIFLGLFQIPDISHQWVSYVLLSCVTLTILPMIFVKETHKRSDTDRKYL</sequence>
<comment type="caution">
    <text evidence="7">The sequence shown here is derived from an EMBL/GenBank/DDBJ whole genome shotgun (WGS) entry which is preliminary data.</text>
</comment>
<feature type="transmembrane region" description="Helical" evidence="6">
    <location>
        <begin position="82"/>
        <end position="102"/>
    </location>
</feature>
<dbReference type="InterPro" id="IPR049680">
    <property type="entry name" value="FLVCR1-2_SLC49-like"/>
</dbReference>
<evidence type="ECO:0000256" key="2">
    <source>
        <dbReference type="ARBA" id="ARBA00022692"/>
    </source>
</evidence>
<feature type="transmembrane region" description="Helical" evidence="6">
    <location>
        <begin position="406"/>
        <end position="429"/>
    </location>
</feature>
<comment type="subcellular location">
    <subcellularLocation>
        <location evidence="1">Membrane</location>
        <topology evidence="1">Multi-pass membrane protein</topology>
    </subcellularLocation>
</comment>
<dbReference type="PANTHER" id="PTHR10924">
    <property type="entry name" value="MAJOR FACILITATOR SUPERFAMILY PROTEIN-RELATED"/>
    <property type="match status" value="1"/>
</dbReference>
<protein>
    <submittedName>
        <fullName evidence="7">Uncharacterized protein</fullName>
    </submittedName>
</protein>
<keyword evidence="2 6" id="KW-0812">Transmembrane</keyword>
<feature type="compositionally biased region" description="Low complexity" evidence="5">
    <location>
        <begin position="25"/>
        <end position="49"/>
    </location>
</feature>
<evidence type="ECO:0000256" key="6">
    <source>
        <dbReference type="SAM" id="Phobius"/>
    </source>
</evidence>
<accession>A0AAE1NS61</accession>
<dbReference type="Gene3D" id="1.20.1250.20">
    <property type="entry name" value="MFS general substrate transporter like domains"/>
    <property type="match status" value="2"/>
</dbReference>
<organism evidence="7 8">
    <name type="scientific">Petrolisthes manimaculis</name>
    <dbReference type="NCBI Taxonomy" id="1843537"/>
    <lineage>
        <taxon>Eukaryota</taxon>
        <taxon>Metazoa</taxon>
        <taxon>Ecdysozoa</taxon>
        <taxon>Arthropoda</taxon>
        <taxon>Crustacea</taxon>
        <taxon>Multicrustacea</taxon>
        <taxon>Malacostraca</taxon>
        <taxon>Eumalacostraca</taxon>
        <taxon>Eucarida</taxon>
        <taxon>Decapoda</taxon>
        <taxon>Pleocyemata</taxon>
        <taxon>Anomura</taxon>
        <taxon>Galatheoidea</taxon>
        <taxon>Porcellanidae</taxon>
        <taxon>Petrolisthes</taxon>
    </lineage>
</organism>
<name>A0AAE1NS61_9EUCA</name>
<feature type="region of interest" description="Disordered" evidence="5">
    <location>
        <begin position="1"/>
        <end position="70"/>
    </location>
</feature>
<feature type="transmembrane region" description="Helical" evidence="6">
    <location>
        <begin position="309"/>
        <end position="332"/>
    </location>
</feature>
<feature type="transmembrane region" description="Helical" evidence="6">
    <location>
        <begin position="175"/>
        <end position="204"/>
    </location>
</feature>
<dbReference type="GO" id="GO:0022857">
    <property type="term" value="F:transmembrane transporter activity"/>
    <property type="evidence" value="ECO:0007669"/>
    <property type="project" value="InterPro"/>
</dbReference>
<feature type="transmembrane region" description="Helical" evidence="6">
    <location>
        <begin position="122"/>
        <end position="143"/>
    </location>
</feature>
<dbReference type="InterPro" id="IPR011701">
    <property type="entry name" value="MFS"/>
</dbReference>
<evidence type="ECO:0000313" key="8">
    <source>
        <dbReference type="Proteomes" id="UP001292094"/>
    </source>
</evidence>